<keyword evidence="8 10" id="KW-0472">Membrane</keyword>
<keyword evidence="12" id="KW-1185">Reference proteome</keyword>
<evidence type="ECO:0000313" key="11">
    <source>
        <dbReference type="EMBL" id="MDZ5761202.1"/>
    </source>
</evidence>
<feature type="transmembrane region" description="Helical" evidence="10">
    <location>
        <begin position="60"/>
        <end position="79"/>
    </location>
</feature>
<reference evidence="11" key="1">
    <citation type="submission" date="2023-02" db="EMBL/GenBank/DDBJ databases">
        <title>Host association and intracellularity evolved multiple times independently in the Rickettsiales.</title>
        <authorList>
            <person name="Castelli M."/>
            <person name="Nardi T."/>
            <person name="Gammuto L."/>
            <person name="Bellinzona G."/>
            <person name="Sabaneyeva E."/>
            <person name="Potekhin A."/>
            <person name="Serra V."/>
            <person name="Petroni G."/>
            <person name="Sassera D."/>
        </authorList>
    </citation>
    <scope>NUCLEOTIDE SEQUENCE</scope>
    <source>
        <strain evidence="11">USBL-36I1</strain>
    </source>
</reference>
<dbReference type="GO" id="GO:0005471">
    <property type="term" value="F:ATP:ADP antiporter activity"/>
    <property type="evidence" value="ECO:0007669"/>
    <property type="project" value="InterPro"/>
</dbReference>
<name>A0AAE4VK15_9RICK</name>
<keyword evidence="6 10" id="KW-0067">ATP-binding</keyword>
<dbReference type="GO" id="GO:0005524">
    <property type="term" value="F:ATP binding"/>
    <property type="evidence" value="ECO:0007669"/>
    <property type="project" value="UniProtKB-KW"/>
</dbReference>
<comment type="function">
    <text evidence="9 10">Provides the rickettsial cell with host ATP in exchange for rickettsial ADP. This is an obligate exchange system. This energy acquiring activity is an important component of rickettsial parasitism.</text>
</comment>
<evidence type="ECO:0000256" key="9">
    <source>
        <dbReference type="ARBA" id="ARBA00024792"/>
    </source>
</evidence>
<evidence type="ECO:0000256" key="4">
    <source>
        <dbReference type="ARBA" id="ARBA00022692"/>
    </source>
</evidence>
<sequence length="492" mass="55235">MENKSESKIKKLIPIEKQEFPKFIYTAMMMLIVVYVYSILRASKDSLVISHMGAELLSAIKLYGVLPSAVIFMLIYAKIVDMMSRIALFHVINWFFIGFFCIFALFLYPNYTSIHFDVSNLQKSLPFLKYFLTMIGGWSFSLFYILSELWGSIMLSLLFWQMANQITSLNEAKRFYPLFGFVAQAGLILAGQLGKFFSDANVASGSWDKTLNYITLSILFAGIGLSYCLWNLQRIVGADVINDTAKKDTGKKKIKMGFIESLKYIASSKSILLITLLLLCYGTSINLVEGIWKKSMNMQFPDGNSYGSYMGSVQIWTGIISAIAMLSGTYLLRVISWKYAALFTPIIIFVTGSVFFIFMIFQTQMTPFLSAMGFTALYIAVFSGGVQNVFSKGVKYAFFDPTKEMAYIPLDPDLKTKGKAAADVVGARLGKSSGAFIQQISLMLIVGSDLLSLTPGMFVIFLVIMVIWFFAVVALSKEFEYQNSKNNDNKEK</sequence>
<accession>A0AAE4VK15</accession>
<dbReference type="PANTHER" id="PTHR31187">
    <property type="match status" value="1"/>
</dbReference>
<dbReference type="GO" id="GO:0005886">
    <property type="term" value="C:plasma membrane"/>
    <property type="evidence" value="ECO:0007669"/>
    <property type="project" value="UniProtKB-SubCell"/>
</dbReference>
<dbReference type="PANTHER" id="PTHR31187:SF1">
    <property type="entry name" value="ADP,ATP CARRIER PROTEIN 1"/>
    <property type="match status" value="1"/>
</dbReference>
<evidence type="ECO:0000256" key="8">
    <source>
        <dbReference type="ARBA" id="ARBA00023136"/>
    </source>
</evidence>
<comment type="caution">
    <text evidence="11">The sequence shown here is derived from an EMBL/GenBank/DDBJ whole genome shotgun (WGS) entry which is preliminary data.</text>
</comment>
<evidence type="ECO:0000256" key="3">
    <source>
        <dbReference type="ARBA" id="ARBA00022448"/>
    </source>
</evidence>
<dbReference type="EMBL" id="JARGYU010000001">
    <property type="protein sequence ID" value="MDZ5761202.1"/>
    <property type="molecule type" value="Genomic_DNA"/>
</dbReference>
<organism evidence="11 12">
    <name type="scientific">Lyticum sinuosum</name>
    <dbReference type="NCBI Taxonomy" id="1332059"/>
    <lineage>
        <taxon>Bacteria</taxon>
        <taxon>Pseudomonadati</taxon>
        <taxon>Pseudomonadota</taxon>
        <taxon>Alphaproteobacteria</taxon>
        <taxon>Rickettsiales</taxon>
        <taxon>Lyticum</taxon>
    </lineage>
</organism>
<keyword evidence="4 10" id="KW-0812">Transmembrane</keyword>
<evidence type="ECO:0000256" key="5">
    <source>
        <dbReference type="ARBA" id="ARBA00022741"/>
    </source>
</evidence>
<comment type="subcellular location">
    <subcellularLocation>
        <location evidence="1">Cell membrane</location>
        <topology evidence="1">Multi-pass membrane protein</topology>
    </subcellularLocation>
    <subcellularLocation>
        <location evidence="10">Membrane</location>
        <topology evidence="10">Multi-pass membrane protein</topology>
    </subcellularLocation>
</comment>
<feature type="transmembrane region" description="Helical" evidence="10">
    <location>
        <begin position="435"/>
        <end position="451"/>
    </location>
</feature>
<feature type="transmembrane region" description="Helical" evidence="10">
    <location>
        <begin position="367"/>
        <end position="386"/>
    </location>
</feature>
<keyword evidence="7 10" id="KW-1133">Transmembrane helix</keyword>
<dbReference type="Pfam" id="PF03219">
    <property type="entry name" value="TLC"/>
    <property type="match status" value="1"/>
</dbReference>
<feature type="transmembrane region" description="Helical" evidence="10">
    <location>
        <begin position="312"/>
        <end position="332"/>
    </location>
</feature>
<feature type="transmembrane region" description="Helical" evidence="10">
    <location>
        <begin position="339"/>
        <end position="361"/>
    </location>
</feature>
<keyword evidence="3 10" id="KW-0813">Transport</keyword>
<evidence type="ECO:0000313" key="12">
    <source>
        <dbReference type="Proteomes" id="UP001289135"/>
    </source>
</evidence>
<proteinExistence type="inferred from homology"/>
<dbReference type="AlphaFoldDB" id="A0AAE4VK15"/>
<feature type="transmembrane region" description="Helical" evidence="10">
    <location>
        <begin position="457"/>
        <end position="475"/>
    </location>
</feature>
<evidence type="ECO:0000256" key="10">
    <source>
        <dbReference type="RuleBase" id="RU363121"/>
    </source>
</evidence>
<keyword evidence="5 10" id="KW-0547">Nucleotide-binding</keyword>
<feature type="transmembrane region" description="Helical" evidence="10">
    <location>
        <begin position="175"/>
        <end position="193"/>
    </location>
</feature>
<comment type="similarity">
    <text evidence="2 10">Belongs to the ADP/ATP translocase tlc family.</text>
</comment>
<gene>
    <name evidence="11" type="ORF">Lyticum_00369</name>
</gene>
<dbReference type="NCBIfam" id="TIGR00769">
    <property type="entry name" value="AAA"/>
    <property type="match status" value="1"/>
</dbReference>
<protein>
    <recommendedName>
        <fullName evidence="10">ADP,ATP carrier protein</fullName>
    </recommendedName>
</protein>
<feature type="transmembrane region" description="Helical" evidence="10">
    <location>
        <begin position="20"/>
        <end position="40"/>
    </location>
</feature>
<evidence type="ECO:0000256" key="7">
    <source>
        <dbReference type="ARBA" id="ARBA00022989"/>
    </source>
</evidence>
<feature type="transmembrane region" description="Helical" evidence="10">
    <location>
        <begin position="91"/>
        <end position="111"/>
    </location>
</feature>
<evidence type="ECO:0000256" key="1">
    <source>
        <dbReference type="ARBA" id="ARBA00004651"/>
    </source>
</evidence>
<evidence type="ECO:0000256" key="2">
    <source>
        <dbReference type="ARBA" id="ARBA00007127"/>
    </source>
</evidence>
<feature type="transmembrane region" description="Helical" evidence="10">
    <location>
        <begin position="213"/>
        <end position="232"/>
    </location>
</feature>
<dbReference type="InterPro" id="IPR004667">
    <property type="entry name" value="ADP_ATP_car_bac_type"/>
</dbReference>
<feature type="transmembrane region" description="Helical" evidence="10">
    <location>
        <begin position="131"/>
        <end position="163"/>
    </location>
</feature>
<feature type="transmembrane region" description="Helical" evidence="10">
    <location>
        <begin position="271"/>
        <end position="292"/>
    </location>
</feature>
<dbReference type="RefSeq" id="WP_322498620.1">
    <property type="nucleotide sequence ID" value="NZ_JARGYU010000001.1"/>
</dbReference>
<evidence type="ECO:0000256" key="6">
    <source>
        <dbReference type="ARBA" id="ARBA00022840"/>
    </source>
</evidence>
<dbReference type="Proteomes" id="UP001289135">
    <property type="component" value="Unassembled WGS sequence"/>
</dbReference>